<protein>
    <recommendedName>
        <fullName evidence="1">Glycosyltransferase 2-like domain-containing protein</fullName>
    </recommendedName>
</protein>
<dbReference type="Pfam" id="PF00535">
    <property type="entry name" value="Glycos_transf_2"/>
    <property type="match status" value="1"/>
</dbReference>
<dbReference type="Gene3D" id="3.90.550.10">
    <property type="entry name" value="Spore Coat Polysaccharide Biosynthesis Protein SpsA, Chain A"/>
    <property type="match status" value="1"/>
</dbReference>
<gene>
    <name evidence="2" type="ORF">S12H4_53124</name>
</gene>
<dbReference type="PANTHER" id="PTHR43685">
    <property type="entry name" value="GLYCOSYLTRANSFERASE"/>
    <property type="match status" value="1"/>
</dbReference>
<dbReference type="PANTHER" id="PTHR43685:SF2">
    <property type="entry name" value="GLYCOSYLTRANSFERASE 2-LIKE DOMAIN-CONTAINING PROTEIN"/>
    <property type="match status" value="1"/>
</dbReference>
<dbReference type="EMBL" id="BARW01033783">
    <property type="protein sequence ID" value="GAJ13471.1"/>
    <property type="molecule type" value="Genomic_DNA"/>
</dbReference>
<proteinExistence type="predicted"/>
<organism evidence="2">
    <name type="scientific">marine sediment metagenome</name>
    <dbReference type="NCBI Taxonomy" id="412755"/>
    <lineage>
        <taxon>unclassified sequences</taxon>
        <taxon>metagenomes</taxon>
        <taxon>ecological metagenomes</taxon>
    </lineage>
</organism>
<dbReference type="InterPro" id="IPR029044">
    <property type="entry name" value="Nucleotide-diphossugar_trans"/>
</dbReference>
<accession>X1VG21</accession>
<dbReference type="SUPFAM" id="SSF53448">
    <property type="entry name" value="Nucleotide-diphospho-sugar transferases"/>
    <property type="match status" value="1"/>
</dbReference>
<feature type="domain" description="Glycosyltransferase 2-like" evidence="1">
    <location>
        <begin position="6"/>
        <end position="105"/>
    </location>
</feature>
<evidence type="ECO:0000313" key="2">
    <source>
        <dbReference type="EMBL" id="GAJ13471.1"/>
    </source>
</evidence>
<dbReference type="AlphaFoldDB" id="X1VG21"/>
<dbReference type="InterPro" id="IPR050834">
    <property type="entry name" value="Glycosyltransf_2"/>
</dbReference>
<feature type="non-terminal residue" evidence="2">
    <location>
        <position position="105"/>
    </location>
</feature>
<evidence type="ECO:0000259" key="1">
    <source>
        <dbReference type="Pfam" id="PF00535"/>
    </source>
</evidence>
<comment type="caution">
    <text evidence="2">The sequence shown here is derived from an EMBL/GenBank/DDBJ whole genome shotgun (WGS) entry which is preliminary data.</text>
</comment>
<dbReference type="CDD" id="cd00761">
    <property type="entry name" value="Glyco_tranf_GTA_type"/>
    <property type="match status" value="1"/>
</dbReference>
<name>X1VG21_9ZZZZ</name>
<dbReference type="InterPro" id="IPR001173">
    <property type="entry name" value="Glyco_trans_2-like"/>
</dbReference>
<reference evidence="2" key="1">
    <citation type="journal article" date="2014" name="Front. Microbiol.">
        <title>High frequency of phylogenetically diverse reductive dehalogenase-homologous genes in deep subseafloor sedimentary metagenomes.</title>
        <authorList>
            <person name="Kawai M."/>
            <person name="Futagami T."/>
            <person name="Toyoda A."/>
            <person name="Takaki Y."/>
            <person name="Nishi S."/>
            <person name="Hori S."/>
            <person name="Arai W."/>
            <person name="Tsubouchi T."/>
            <person name="Morono Y."/>
            <person name="Uchiyama I."/>
            <person name="Ito T."/>
            <person name="Fujiyama A."/>
            <person name="Inagaki F."/>
            <person name="Takami H."/>
        </authorList>
    </citation>
    <scope>NUCLEOTIDE SEQUENCE</scope>
    <source>
        <strain evidence="2">Expedition CK06-06</strain>
    </source>
</reference>
<sequence>MRPKISVIITCYNYARFLPEAVESVIRQTCQDFEIIIVNDGSTDNSKETAKTLTEKYPKHQTRLINESNKGLATARNVGIGKARGRYILPLDADDKLHPQALRKM</sequence>